<dbReference type="Proteomes" id="UP000635606">
    <property type="component" value="Unassembled WGS sequence"/>
</dbReference>
<name>A0A8J3ZZ72_9ACTN</name>
<dbReference type="InterPro" id="IPR007344">
    <property type="entry name" value="GrpB/CoaE"/>
</dbReference>
<dbReference type="RefSeq" id="WP_203931831.1">
    <property type="nucleotide sequence ID" value="NZ_BOPH01000094.1"/>
</dbReference>
<organism evidence="1 2">
    <name type="scientific">Virgisporangium ochraceum</name>
    <dbReference type="NCBI Taxonomy" id="65505"/>
    <lineage>
        <taxon>Bacteria</taxon>
        <taxon>Bacillati</taxon>
        <taxon>Actinomycetota</taxon>
        <taxon>Actinomycetes</taxon>
        <taxon>Micromonosporales</taxon>
        <taxon>Micromonosporaceae</taxon>
        <taxon>Virgisporangium</taxon>
    </lineage>
</organism>
<evidence type="ECO:0000313" key="2">
    <source>
        <dbReference type="Proteomes" id="UP000635606"/>
    </source>
</evidence>
<dbReference type="InterPro" id="IPR043519">
    <property type="entry name" value="NT_sf"/>
</dbReference>
<proteinExistence type="predicted"/>
<keyword evidence="2" id="KW-1185">Reference proteome</keyword>
<protein>
    <submittedName>
        <fullName evidence="1">Uncharacterized protein</fullName>
    </submittedName>
</protein>
<gene>
    <name evidence="1" type="ORF">Voc01_068900</name>
</gene>
<sequence>MSVLTRSHHGLEPYDKRRPHRGAQLVAALRAALGPLAPRLEHVGGTAVPNLAATPVFDVQASVPDLAGGTEAFDGPLAALGLRRRPDATDHIPAGRRDDPRRWAKRCWAGTIAIRDAARPGDALRTERVRLHVRVAGAPNERLALLLRDWFRAHPETVPAHGGFALKLAEALASLDGGAEVTDPLVDLVVVTAEAWADRTGWRA</sequence>
<dbReference type="Pfam" id="PF04229">
    <property type="entry name" value="GrpB"/>
    <property type="match status" value="1"/>
</dbReference>
<dbReference type="PANTHER" id="PTHR34822:SF1">
    <property type="entry name" value="GRPB FAMILY PROTEIN"/>
    <property type="match status" value="1"/>
</dbReference>
<evidence type="ECO:0000313" key="1">
    <source>
        <dbReference type="EMBL" id="GIJ71973.1"/>
    </source>
</evidence>
<dbReference type="AlphaFoldDB" id="A0A8J3ZZ72"/>
<dbReference type="Gene3D" id="3.30.460.10">
    <property type="entry name" value="Beta Polymerase, domain 2"/>
    <property type="match status" value="1"/>
</dbReference>
<dbReference type="EMBL" id="BOPH01000094">
    <property type="protein sequence ID" value="GIJ71973.1"/>
    <property type="molecule type" value="Genomic_DNA"/>
</dbReference>
<dbReference type="SUPFAM" id="SSF81301">
    <property type="entry name" value="Nucleotidyltransferase"/>
    <property type="match status" value="1"/>
</dbReference>
<accession>A0A8J3ZZ72</accession>
<comment type="caution">
    <text evidence="1">The sequence shown here is derived from an EMBL/GenBank/DDBJ whole genome shotgun (WGS) entry which is preliminary data.</text>
</comment>
<reference evidence="1" key="1">
    <citation type="submission" date="2021-01" db="EMBL/GenBank/DDBJ databases">
        <title>Whole genome shotgun sequence of Virgisporangium ochraceum NBRC 16418.</title>
        <authorList>
            <person name="Komaki H."/>
            <person name="Tamura T."/>
        </authorList>
    </citation>
    <scope>NUCLEOTIDE SEQUENCE</scope>
    <source>
        <strain evidence="1">NBRC 16418</strain>
    </source>
</reference>
<dbReference type="PANTHER" id="PTHR34822">
    <property type="entry name" value="GRPB DOMAIN PROTEIN (AFU_ORTHOLOGUE AFUA_1G01530)"/>
    <property type="match status" value="1"/>
</dbReference>